<accession>A0A1M6QTB8</accession>
<evidence type="ECO:0000313" key="11">
    <source>
        <dbReference type="Proteomes" id="UP000183994"/>
    </source>
</evidence>
<dbReference type="AlphaFoldDB" id="A0A1M6QTB8"/>
<dbReference type="Proteomes" id="UP000183994">
    <property type="component" value="Unassembled WGS sequence"/>
</dbReference>
<gene>
    <name evidence="10" type="ORF">SAMN02745216_03135</name>
</gene>
<reference evidence="11" key="1">
    <citation type="submission" date="2016-11" db="EMBL/GenBank/DDBJ databases">
        <authorList>
            <person name="Varghese N."/>
            <person name="Submissions S."/>
        </authorList>
    </citation>
    <scope>NUCLEOTIDE SEQUENCE [LARGE SCALE GENOMIC DNA]</scope>
    <source>
        <strain evidence="11">DSM 16219</strain>
    </source>
</reference>
<organism evidence="10 11">
    <name type="scientific">Desulfatibacillum alkenivorans DSM 16219</name>
    <dbReference type="NCBI Taxonomy" id="1121393"/>
    <lineage>
        <taxon>Bacteria</taxon>
        <taxon>Pseudomonadati</taxon>
        <taxon>Thermodesulfobacteriota</taxon>
        <taxon>Desulfobacteria</taxon>
        <taxon>Desulfobacterales</taxon>
        <taxon>Desulfatibacillaceae</taxon>
        <taxon>Desulfatibacillum</taxon>
    </lineage>
</organism>
<evidence type="ECO:0000256" key="5">
    <source>
        <dbReference type="ARBA" id="ARBA00022801"/>
    </source>
</evidence>
<keyword evidence="11" id="KW-1185">Reference proteome</keyword>
<dbReference type="GO" id="GO:0004519">
    <property type="term" value="F:endonuclease activity"/>
    <property type="evidence" value="ECO:0007669"/>
    <property type="project" value="UniProtKB-KW"/>
</dbReference>
<proteinExistence type="inferred from homology"/>
<evidence type="ECO:0000256" key="1">
    <source>
        <dbReference type="ARBA" id="ARBA00006342"/>
    </source>
</evidence>
<dbReference type="STRING" id="1121393.SAMN02745216_03135"/>
<dbReference type="PANTHER" id="PTHR35579:SF3">
    <property type="entry name" value="CRISPR SYSTEM CMS ENDORIBONUCLEASE CSM3"/>
    <property type="match status" value="1"/>
</dbReference>
<dbReference type="RefSeq" id="WP_073477206.1">
    <property type="nucleotide sequence ID" value="NZ_FQZU01000020.1"/>
</dbReference>
<keyword evidence="5" id="KW-0378">Hydrolase</keyword>
<dbReference type="InterPro" id="IPR052216">
    <property type="entry name" value="CRISPR_Csm3_endoribonuclease"/>
</dbReference>
<dbReference type="InterPro" id="IPR013412">
    <property type="entry name" value="CRISPR-assoc_RAMP_Csm3"/>
</dbReference>
<evidence type="ECO:0000259" key="9">
    <source>
        <dbReference type="Pfam" id="PF03787"/>
    </source>
</evidence>
<name>A0A1M6QTB8_9BACT</name>
<keyword evidence="7" id="KW-0051">Antiviral defense</keyword>
<evidence type="ECO:0000256" key="4">
    <source>
        <dbReference type="ARBA" id="ARBA00022759"/>
    </source>
</evidence>
<dbReference type="EMBL" id="FQZU01000020">
    <property type="protein sequence ID" value="SHK23348.1"/>
    <property type="molecule type" value="Genomic_DNA"/>
</dbReference>
<evidence type="ECO:0000256" key="3">
    <source>
        <dbReference type="ARBA" id="ARBA00022722"/>
    </source>
</evidence>
<keyword evidence="3" id="KW-0540">Nuclease</keyword>
<dbReference type="OrthoDB" id="9789361at2"/>
<protein>
    <recommendedName>
        <fullName evidence="2">CRISPR system Cms endoribonuclease Csm3</fullName>
    </recommendedName>
    <alternativeName>
        <fullName evidence="8">CRISPR type III A-associated RAMP protein Csm3</fullName>
    </alternativeName>
</protein>
<dbReference type="GO" id="GO:0003723">
    <property type="term" value="F:RNA binding"/>
    <property type="evidence" value="ECO:0007669"/>
    <property type="project" value="UniProtKB-KW"/>
</dbReference>
<comment type="similarity">
    <text evidence="1">Belongs to the CRISPR-associated Csm3 family.</text>
</comment>
<evidence type="ECO:0000313" key="10">
    <source>
        <dbReference type="EMBL" id="SHK23348.1"/>
    </source>
</evidence>
<dbReference type="Pfam" id="PF03787">
    <property type="entry name" value="RAMPs"/>
    <property type="match status" value="1"/>
</dbReference>
<evidence type="ECO:0000256" key="8">
    <source>
        <dbReference type="ARBA" id="ARBA00033183"/>
    </source>
</evidence>
<sequence>MKLEKIIKISGKIKVITGLHIGAASETIEIGGMDNPIIKDPLPESGAPYIPGSSLKGKLRSLLEIKEGRFVMGKGRADGAPCDCGQKDCPVCPVFGTSASKDKGRNGNDVQGPTRVVVRDAMLSSDWKKRFEEGDLPMEVKYENSINRISCMANPRPLERVPAGVEFDFNISFKKFDEDPDNYFQNLLKAMKMLELDALGGAGSRGCGQIKFCPLLIDGVEQSEDFLESLSL</sequence>
<dbReference type="InterPro" id="IPR005537">
    <property type="entry name" value="RAMP_III_fam"/>
</dbReference>
<dbReference type="GO" id="GO:0051607">
    <property type="term" value="P:defense response to virus"/>
    <property type="evidence" value="ECO:0007669"/>
    <property type="project" value="UniProtKB-KW"/>
</dbReference>
<evidence type="ECO:0000256" key="6">
    <source>
        <dbReference type="ARBA" id="ARBA00022884"/>
    </source>
</evidence>
<evidence type="ECO:0000256" key="2">
    <source>
        <dbReference type="ARBA" id="ARBA00022150"/>
    </source>
</evidence>
<feature type="domain" description="CRISPR type III-associated protein" evidence="9">
    <location>
        <begin position="12"/>
        <end position="211"/>
    </location>
</feature>
<keyword evidence="6" id="KW-0694">RNA-binding</keyword>
<keyword evidence="4" id="KW-0255">Endonuclease</keyword>
<evidence type="ECO:0000256" key="7">
    <source>
        <dbReference type="ARBA" id="ARBA00023118"/>
    </source>
</evidence>
<dbReference type="GO" id="GO:0016787">
    <property type="term" value="F:hydrolase activity"/>
    <property type="evidence" value="ECO:0007669"/>
    <property type="project" value="UniProtKB-KW"/>
</dbReference>
<dbReference type="NCBIfam" id="TIGR02582">
    <property type="entry name" value="cas7_TM1809"/>
    <property type="match status" value="1"/>
</dbReference>
<dbReference type="PANTHER" id="PTHR35579">
    <property type="entry name" value="CRISPR SYSTEM CMS ENDORIBONUCLEASE CSM3"/>
    <property type="match status" value="1"/>
</dbReference>